<dbReference type="Pfam" id="PF25053">
    <property type="entry name" value="DUF7791"/>
    <property type="match status" value="1"/>
</dbReference>
<gene>
    <name evidence="4" type="ORF">K491DRAFT_614638</name>
</gene>
<keyword evidence="1" id="KW-0677">Repeat</keyword>
<dbReference type="EMBL" id="MU004623">
    <property type="protein sequence ID" value="KAF2647408.1"/>
    <property type="molecule type" value="Genomic_DNA"/>
</dbReference>
<evidence type="ECO:0008006" key="6">
    <source>
        <dbReference type="Google" id="ProtNLM"/>
    </source>
</evidence>
<dbReference type="InterPro" id="IPR056693">
    <property type="entry name" value="DUF7791"/>
</dbReference>
<dbReference type="InterPro" id="IPR027417">
    <property type="entry name" value="P-loop_NTPase"/>
</dbReference>
<protein>
    <recommendedName>
        <fullName evidence="6">NACHT domain-containing protein</fullName>
    </recommendedName>
</protein>
<evidence type="ECO:0000259" key="2">
    <source>
        <dbReference type="Pfam" id="PF24883"/>
    </source>
</evidence>
<name>A0A6A6SM10_9PLEO</name>
<dbReference type="SUPFAM" id="SSF52540">
    <property type="entry name" value="P-loop containing nucleoside triphosphate hydrolases"/>
    <property type="match status" value="1"/>
</dbReference>
<dbReference type="Pfam" id="PF24883">
    <property type="entry name" value="NPHP3_N"/>
    <property type="match status" value="1"/>
</dbReference>
<organism evidence="4 5">
    <name type="scientific">Lophiostoma macrostomum CBS 122681</name>
    <dbReference type="NCBI Taxonomy" id="1314788"/>
    <lineage>
        <taxon>Eukaryota</taxon>
        <taxon>Fungi</taxon>
        <taxon>Dikarya</taxon>
        <taxon>Ascomycota</taxon>
        <taxon>Pezizomycotina</taxon>
        <taxon>Dothideomycetes</taxon>
        <taxon>Pleosporomycetidae</taxon>
        <taxon>Pleosporales</taxon>
        <taxon>Lophiostomataceae</taxon>
        <taxon>Lophiostoma</taxon>
    </lineage>
</organism>
<dbReference type="AlphaFoldDB" id="A0A6A6SM10"/>
<proteinExistence type="predicted"/>
<dbReference type="PANTHER" id="PTHR10039:SF5">
    <property type="entry name" value="NACHT DOMAIN-CONTAINING PROTEIN"/>
    <property type="match status" value="1"/>
</dbReference>
<evidence type="ECO:0000313" key="4">
    <source>
        <dbReference type="EMBL" id="KAF2647408.1"/>
    </source>
</evidence>
<sequence length="337" mass="39043">MKYLCDCPQTETRLRQWADQSKLVIATFYFWRSGTELQCSQRGLLRQLLYEILRVSPETISALGLIQSKSPSQPADPGEWSLHRLREVFSRLKTTGLDAKLCLFIDGLDEYKGEHIDLIEIVQSLASVPWIKLCISSRRWPCFEDAFGGDPKRKIYLEELTQNDIYRFANSRLSDIRRTEIGPAQDQQYLSLVSEITRKAEGVFLWVFLVVRSLRNGLVNGDSIDMLQQRLDELPSDLELFFEAMFNSVDNVYRTPMAVTFRVALQTTSPMTLVTYWFLDEQHNPEKVKWAQEYGTSEEGIQTLELDMRRRLYGRYKGLLEATGTAGKQKVDFLHRT</sequence>
<dbReference type="OrthoDB" id="443402at2759"/>
<keyword evidence="5" id="KW-1185">Reference proteome</keyword>
<feature type="domain" description="DUF7791" evidence="3">
    <location>
        <begin position="248"/>
        <end position="337"/>
    </location>
</feature>
<evidence type="ECO:0000259" key="3">
    <source>
        <dbReference type="Pfam" id="PF25053"/>
    </source>
</evidence>
<evidence type="ECO:0000313" key="5">
    <source>
        <dbReference type="Proteomes" id="UP000799324"/>
    </source>
</evidence>
<dbReference type="PANTHER" id="PTHR10039">
    <property type="entry name" value="AMELOGENIN"/>
    <property type="match status" value="1"/>
</dbReference>
<accession>A0A6A6SM10</accession>
<evidence type="ECO:0000256" key="1">
    <source>
        <dbReference type="ARBA" id="ARBA00022737"/>
    </source>
</evidence>
<dbReference type="InterPro" id="IPR056884">
    <property type="entry name" value="NPHP3-like_N"/>
</dbReference>
<feature type="domain" description="Nephrocystin 3-like N-terminal" evidence="2">
    <location>
        <begin position="24"/>
        <end position="138"/>
    </location>
</feature>
<dbReference type="Proteomes" id="UP000799324">
    <property type="component" value="Unassembled WGS sequence"/>
</dbReference>
<reference evidence="4" key="1">
    <citation type="journal article" date="2020" name="Stud. Mycol.">
        <title>101 Dothideomycetes genomes: a test case for predicting lifestyles and emergence of pathogens.</title>
        <authorList>
            <person name="Haridas S."/>
            <person name="Albert R."/>
            <person name="Binder M."/>
            <person name="Bloem J."/>
            <person name="Labutti K."/>
            <person name="Salamov A."/>
            <person name="Andreopoulos B."/>
            <person name="Baker S."/>
            <person name="Barry K."/>
            <person name="Bills G."/>
            <person name="Bluhm B."/>
            <person name="Cannon C."/>
            <person name="Castanera R."/>
            <person name="Culley D."/>
            <person name="Daum C."/>
            <person name="Ezra D."/>
            <person name="Gonzalez J."/>
            <person name="Henrissat B."/>
            <person name="Kuo A."/>
            <person name="Liang C."/>
            <person name="Lipzen A."/>
            <person name="Lutzoni F."/>
            <person name="Magnuson J."/>
            <person name="Mondo S."/>
            <person name="Nolan M."/>
            <person name="Ohm R."/>
            <person name="Pangilinan J."/>
            <person name="Park H.-J."/>
            <person name="Ramirez L."/>
            <person name="Alfaro M."/>
            <person name="Sun H."/>
            <person name="Tritt A."/>
            <person name="Yoshinaga Y."/>
            <person name="Zwiers L.-H."/>
            <person name="Turgeon B."/>
            <person name="Goodwin S."/>
            <person name="Spatafora J."/>
            <person name="Crous P."/>
            <person name="Grigoriev I."/>
        </authorList>
    </citation>
    <scope>NUCLEOTIDE SEQUENCE</scope>
    <source>
        <strain evidence="4">CBS 122681</strain>
    </source>
</reference>
<feature type="non-terminal residue" evidence="4">
    <location>
        <position position="337"/>
    </location>
</feature>